<proteinExistence type="predicted"/>
<dbReference type="Proteomes" id="UP000295375">
    <property type="component" value="Unassembled WGS sequence"/>
</dbReference>
<keyword evidence="1" id="KW-0812">Transmembrane</keyword>
<sequence length="240" mass="26550">MSRWKAFTIHLLISALIALVFLIVCRFYWFQGPLFHVTGGAGLLSILVPVDVILGPLLTLLVFKSGKPTLKMDLTVIGLIQCAALIYGAIIMIQARPLYVVLYHEELRVVRPLDLVEVPWKRAVVSPTQYVRVSSDIGALADIEEQVSAYTGATPPHLNPDNYQPLEVHESEFKDALSYTSTAKLKAFDDRYVALLDSLPSAPVGYGVIPMIARGARHLGVFDRETLELVEVLQAENVQP</sequence>
<organism evidence="2 3">
    <name type="scientific">Permianibacter aggregans</name>
    <dbReference type="NCBI Taxonomy" id="1510150"/>
    <lineage>
        <taxon>Bacteria</taxon>
        <taxon>Pseudomonadati</taxon>
        <taxon>Pseudomonadota</taxon>
        <taxon>Gammaproteobacteria</taxon>
        <taxon>Pseudomonadales</taxon>
        <taxon>Pseudomonadaceae</taxon>
        <taxon>Permianibacter</taxon>
    </lineage>
</organism>
<keyword evidence="1" id="KW-1133">Transmembrane helix</keyword>
<protein>
    <recommendedName>
        <fullName evidence="4">Pilus assembly protein</fullName>
    </recommendedName>
</protein>
<evidence type="ECO:0000313" key="2">
    <source>
        <dbReference type="EMBL" id="TDQ44649.1"/>
    </source>
</evidence>
<dbReference type="OrthoDB" id="8613597at2"/>
<dbReference type="RefSeq" id="WP_133593133.1">
    <property type="nucleotide sequence ID" value="NZ_CP037953.1"/>
</dbReference>
<feature type="transmembrane region" description="Helical" evidence="1">
    <location>
        <begin position="74"/>
        <end position="93"/>
    </location>
</feature>
<evidence type="ECO:0000313" key="3">
    <source>
        <dbReference type="Proteomes" id="UP000295375"/>
    </source>
</evidence>
<accession>A0A4R6UH86</accession>
<gene>
    <name evidence="2" type="ORF">EV696_12352</name>
</gene>
<evidence type="ECO:0008006" key="4">
    <source>
        <dbReference type="Google" id="ProtNLM"/>
    </source>
</evidence>
<evidence type="ECO:0000256" key="1">
    <source>
        <dbReference type="SAM" id="Phobius"/>
    </source>
</evidence>
<dbReference type="EMBL" id="SNYM01000023">
    <property type="protein sequence ID" value="TDQ44649.1"/>
    <property type="molecule type" value="Genomic_DNA"/>
</dbReference>
<comment type="caution">
    <text evidence="2">The sequence shown here is derived from an EMBL/GenBank/DDBJ whole genome shotgun (WGS) entry which is preliminary data.</text>
</comment>
<dbReference type="AlphaFoldDB" id="A0A4R6UH86"/>
<feature type="transmembrane region" description="Helical" evidence="1">
    <location>
        <begin position="7"/>
        <end position="29"/>
    </location>
</feature>
<name>A0A4R6UH86_9GAMM</name>
<feature type="transmembrane region" description="Helical" evidence="1">
    <location>
        <begin position="41"/>
        <end position="62"/>
    </location>
</feature>
<reference evidence="2 3" key="1">
    <citation type="submission" date="2019-03" db="EMBL/GenBank/DDBJ databases">
        <title>Genomic Encyclopedia of Type Strains, Phase IV (KMG-IV): sequencing the most valuable type-strain genomes for metagenomic binning, comparative biology and taxonomic classification.</title>
        <authorList>
            <person name="Goeker M."/>
        </authorList>
    </citation>
    <scope>NUCLEOTIDE SEQUENCE [LARGE SCALE GENOMIC DNA]</scope>
    <source>
        <strain evidence="2 3">DSM 103792</strain>
    </source>
</reference>
<keyword evidence="1" id="KW-0472">Membrane</keyword>
<keyword evidence="3" id="KW-1185">Reference proteome</keyword>